<comment type="caution">
    <text evidence="1">The sequence shown here is derived from an EMBL/GenBank/DDBJ whole genome shotgun (WGS) entry which is preliminary data.</text>
</comment>
<gene>
    <name evidence="1" type="ORF">BSL78_04185</name>
</gene>
<evidence type="ECO:0000313" key="2">
    <source>
        <dbReference type="Proteomes" id="UP000230750"/>
    </source>
</evidence>
<accession>A0A2G8LF56</accession>
<dbReference type="PANTHER" id="PTHR48312:SF1">
    <property type="entry name" value="SULFOTRANSFERASE"/>
    <property type="match status" value="1"/>
</dbReference>
<protein>
    <recommendedName>
        <fullName evidence="3">Sulfotransferase domain-containing protein</fullName>
    </recommendedName>
</protein>
<dbReference type="AlphaFoldDB" id="A0A2G8LF56"/>
<proteinExistence type="predicted"/>
<evidence type="ECO:0008006" key="3">
    <source>
        <dbReference type="Google" id="ProtNLM"/>
    </source>
</evidence>
<dbReference type="EMBL" id="MRZV01000099">
    <property type="protein sequence ID" value="PIK58873.1"/>
    <property type="molecule type" value="Genomic_DNA"/>
</dbReference>
<reference evidence="1 2" key="1">
    <citation type="journal article" date="2017" name="PLoS Biol.">
        <title>The sea cucumber genome provides insights into morphological evolution and visceral regeneration.</title>
        <authorList>
            <person name="Zhang X."/>
            <person name="Sun L."/>
            <person name="Yuan J."/>
            <person name="Sun Y."/>
            <person name="Gao Y."/>
            <person name="Zhang L."/>
            <person name="Li S."/>
            <person name="Dai H."/>
            <person name="Hamel J.F."/>
            <person name="Liu C."/>
            <person name="Yu Y."/>
            <person name="Liu S."/>
            <person name="Lin W."/>
            <person name="Guo K."/>
            <person name="Jin S."/>
            <person name="Xu P."/>
            <person name="Storey K.B."/>
            <person name="Huan P."/>
            <person name="Zhang T."/>
            <person name="Zhou Y."/>
            <person name="Zhang J."/>
            <person name="Lin C."/>
            <person name="Li X."/>
            <person name="Xing L."/>
            <person name="Huo D."/>
            <person name="Sun M."/>
            <person name="Wang L."/>
            <person name="Mercier A."/>
            <person name="Li F."/>
            <person name="Yang H."/>
            <person name="Xiang J."/>
        </authorList>
    </citation>
    <scope>NUCLEOTIDE SEQUENCE [LARGE SCALE GENOMIC DNA]</scope>
    <source>
        <strain evidence="1">Shaxun</strain>
        <tissue evidence="1">Muscle</tissue>
    </source>
</reference>
<name>A0A2G8LF56_STIJA</name>
<sequence length="200" mass="23692">MEPYMASNLNETIFSPTWRKGDPAIDKMRSEAKIAEEQSHYKDIKQRELEKVERYPNVWTQQTFSYPWAKKQLEINPQGKQFVFIKDQSCAIYDYMDYLPDVPTRHAFLIRHPMETYPSLKNVMINETFIDFGKVSWDESDLTDVVPYLPVKGFFEIHRNMWKKLKENGGPEPIIIDGHDSLRSQRSFYQSFLGLTKNRI</sequence>
<keyword evidence="2" id="KW-1185">Reference proteome</keyword>
<organism evidence="1 2">
    <name type="scientific">Stichopus japonicus</name>
    <name type="common">Sea cucumber</name>
    <dbReference type="NCBI Taxonomy" id="307972"/>
    <lineage>
        <taxon>Eukaryota</taxon>
        <taxon>Metazoa</taxon>
        <taxon>Echinodermata</taxon>
        <taxon>Eleutherozoa</taxon>
        <taxon>Echinozoa</taxon>
        <taxon>Holothuroidea</taxon>
        <taxon>Aspidochirotacea</taxon>
        <taxon>Aspidochirotida</taxon>
        <taxon>Stichopodidae</taxon>
        <taxon>Apostichopus</taxon>
    </lineage>
</organism>
<evidence type="ECO:0000313" key="1">
    <source>
        <dbReference type="EMBL" id="PIK58873.1"/>
    </source>
</evidence>
<dbReference type="OrthoDB" id="416710at2759"/>
<dbReference type="Proteomes" id="UP000230750">
    <property type="component" value="Unassembled WGS sequence"/>
</dbReference>
<dbReference type="PANTHER" id="PTHR48312">
    <property type="match status" value="1"/>
</dbReference>